<evidence type="ECO:0000256" key="1">
    <source>
        <dbReference type="SAM" id="MobiDB-lite"/>
    </source>
</evidence>
<dbReference type="EnsemblPlants" id="TraesCS5A02G147200.1">
    <property type="protein sequence ID" value="TraesCS5A02G147200.1"/>
    <property type="gene ID" value="TraesCS5A02G147200"/>
</dbReference>
<dbReference type="Gramene" id="TraesLAC5A03G02598510.1">
    <property type="protein sequence ID" value="TraesLAC5A03G02598510.1"/>
    <property type="gene ID" value="TraesLAC5A03G02598510"/>
</dbReference>
<evidence type="ECO:0000313" key="2">
    <source>
        <dbReference type="EnsemblPlants" id="TraesCS5A02G147200.1"/>
    </source>
</evidence>
<dbReference type="Gramene" id="TraesCLE_scaffold_007175_01G000100.1">
    <property type="protein sequence ID" value="TraesCLE_scaffold_007175_01G000100.1"/>
    <property type="gene ID" value="TraesCLE_scaffold_007175_01G000100"/>
</dbReference>
<dbReference type="OrthoDB" id="10512082at2759"/>
<organism evidence="2">
    <name type="scientific">Triticum aestivum</name>
    <name type="common">Wheat</name>
    <dbReference type="NCBI Taxonomy" id="4565"/>
    <lineage>
        <taxon>Eukaryota</taxon>
        <taxon>Viridiplantae</taxon>
        <taxon>Streptophyta</taxon>
        <taxon>Embryophyta</taxon>
        <taxon>Tracheophyta</taxon>
        <taxon>Spermatophyta</taxon>
        <taxon>Magnoliopsida</taxon>
        <taxon>Liliopsida</taxon>
        <taxon>Poales</taxon>
        <taxon>Poaceae</taxon>
        <taxon>BOP clade</taxon>
        <taxon>Pooideae</taxon>
        <taxon>Triticodae</taxon>
        <taxon>Triticeae</taxon>
        <taxon>Triticinae</taxon>
        <taxon>Triticum</taxon>
    </lineage>
</organism>
<dbReference type="Gramene" id="TraesJAG5A03G02645970.1">
    <property type="protein sequence ID" value="TraesJAG5A03G02645970.1"/>
    <property type="gene ID" value="TraesJAG5A03G02645970"/>
</dbReference>
<dbReference type="Gramene" id="TraesCAD_scaffold_001580_01G000400.1">
    <property type="protein sequence ID" value="TraesCAD_scaffold_001580_01G000400.1"/>
    <property type="gene ID" value="TraesCAD_scaffold_001580_01G000400"/>
</dbReference>
<sequence length="132" mass="14579">MEISPICKRKTENASNTIAMGARPGFHIFFGVIKRKPRPDHIASSKDKRSNVASSNFAGRPSTVVSVDFAARPSAVASADFAGRPSVVISAYFAAGIFFFFANYDATIFDLQPELTDGYRMKKRAYKLQDFE</sequence>
<protein>
    <submittedName>
        <fullName evidence="2">Uncharacterized protein</fullName>
    </submittedName>
</protein>
<name>A0A3B6KEN7_WHEAT</name>
<dbReference type="Gramene" id="TraesARI5A03G02686820.1">
    <property type="protein sequence ID" value="TraesARI5A03G02686820.1"/>
    <property type="gene ID" value="TraesARI5A03G02686820"/>
</dbReference>
<feature type="region of interest" description="Disordered" evidence="1">
    <location>
        <begin position="39"/>
        <end position="58"/>
    </location>
</feature>
<dbReference type="Gramene" id="TraesSYM5A03G02673960.1">
    <property type="protein sequence ID" value="TraesSYM5A03G02673960.1"/>
    <property type="gene ID" value="TraesSYM5A03G02673960"/>
</dbReference>
<proteinExistence type="predicted"/>
<reference evidence="2" key="1">
    <citation type="submission" date="2018-08" db="EMBL/GenBank/DDBJ databases">
        <authorList>
            <person name="Rossello M."/>
        </authorList>
    </citation>
    <scope>NUCLEOTIDE SEQUENCE [LARGE SCALE GENOMIC DNA]</scope>
    <source>
        <strain evidence="2">cv. Chinese Spring</strain>
    </source>
</reference>
<dbReference type="AlphaFoldDB" id="A0A3B6KEN7"/>
<keyword evidence="3" id="KW-1185">Reference proteome</keyword>
<dbReference type="Gramene" id="TraesMAC5A03G02643400.1">
    <property type="protein sequence ID" value="TraesMAC5A03G02643400.1"/>
    <property type="gene ID" value="TraesMAC5A03G02643400"/>
</dbReference>
<dbReference type="Gramene" id="TraesNOR5A03G02666430.1">
    <property type="protein sequence ID" value="TraesNOR5A03G02666430.1"/>
    <property type="gene ID" value="TraesNOR5A03G02666430"/>
</dbReference>
<dbReference type="Gramene" id="TraesSTA5A03G02635880.1">
    <property type="protein sequence ID" value="TraesSTA5A03G02635880.1"/>
    <property type="gene ID" value="TraesSTA5A03G02635880"/>
</dbReference>
<dbReference type="Gramene" id="TraesJUL5A03G02664970.1">
    <property type="protein sequence ID" value="TraesJUL5A03G02664970.1"/>
    <property type="gene ID" value="TraesJUL5A03G02664970"/>
</dbReference>
<dbReference type="Gramene" id="TraesARI5A03G02686820.2">
    <property type="protein sequence ID" value="TraesARI5A03G02686820.2"/>
    <property type="gene ID" value="TraesARI5A03G02686820"/>
</dbReference>
<feature type="compositionally biased region" description="Basic and acidic residues" evidence="1">
    <location>
        <begin position="39"/>
        <end position="50"/>
    </location>
</feature>
<dbReference type="Gramene" id="TraesROB_scaffold_004288_01G000100.1">
    <property type="protein sequence ID" value="TraesROB_scaffold_004288_01G000100.1"/>
    <property type="gene ID" value="TraesROB_scaffold_004288_01G000100"/>
</dbReference>
<dbReference type="Gramene" id="TraesWEE_scaffold_094393_01G000100.1">
    <property type="protein sequence ID" value="TraesWEE_scaffold_094393_01G000100.1"/>
    <property type="gene ID" value="TraesWEE_scaffold_094393_01G000100"/>
</dbReference>
<reference evidence="2" key="2">
    <citation type="submission" date="2018-10" db="UniProtKB">
        <authorList>
            <consortium name="EnsemblPlants"/>
        </authorList>
    </citation>
    <scope>IDENTIFICATION</scope>
</reference>
<dbReference type="Proteomes" id="UP000019116">
    <property type="component" value="Chromosome 5A"/>
</dbReference>
<accession>A0A3B6KEN7</accession>
<dbReference type="Gramene" id="TraesLDM5A03G02648260.1">
    <property type="protein sequence ID" value="TraesLDM5A03G02648260.1"/>
    <property type="gene ID" value="TraesLDM5A03G02648260"/>
</dbReference>
<dbReference type="Gramene" id="TraesCS5A02G147200.1">
    <property type="protein sequence ID" value="TraesCS5A02G147200.1"/>
    <property type="gene ID" value="TraesCS5A02G147200"/>
</dbReference>
<evidence type="ECO:0000313" key="3">
    <source>
        <dbReference type="Proteomes" id="UP000019116"/>
    </source>
</evidence>
<dbReference type="Gramene" id="TraesCS5A03G0408500.1">
    <property type="protein sequence ID" value="TraesCS5A03G0408500.1.CDS"/>
    <property type="gene ID" value="TraesCS5A03G0408500"/>
</dbReference>